<accession>A0ACB5SX78</accession>
<evidence type="ECO:0000313" key="2">
    <source>
        <dbReference type="Proteomes" id="UP001165064"/>
    </source>
</evidence>
<keyword evidence="2" id="KW-1185">Reference proteome</keyword>
<sequence length="515" mass="58998">MRLKIVQRTFVKQTDVSYLTHHNPKHTNPHQIDKTTSTKPQIPITRNSSIMSSWLDDDSTFSTDRKTLSQTPYYEPTAKEFGGSGYTPRVSYHYNPDVSRYHYGVRHPMKPFRLMLTDHLVISYKLYEQMDLYKPRKATNEELLEFHSDDYIKFLESVTPDNVNKFASSLKKFNIGDDCPVFDGMFDYCQLYAGASLDASRKLINGMSDIAINWSGGLHHAKKYEPSGFCYVNDIVLSILNLLRVHPRVLYIDIDLHHGDGVQEAFYLTDRVMTVSFHKYNGEFFPGTGNYDETGVGKGKHFALNVPLQDGIDDESYIRLFKSIIEPVITTFRPTAIIQQCGADSLGCDRLGTFNLNIRAHGECVKFVKSFGIPMLVVGGGGYTPRNVSRLWCYETSVMTGQQLNSKLPESLPFRNFFQPDYSLHPNLGDRIDNKNSKKYLENLKNTLLENLRYLRGAPSVAMQEIPPDLQNITNDEEQAIIDKLNRESELDDIEEENRYWVTKKDEARKGELVD</sequence>
<reference evidence="1" key="1">
    <citation type="submission" date="2023-04" db="EMBL/GenBank/DDBJ databases">
        <title>Ambrosiozyma monospora NBRC 10751.</title>
        <authorList>
            <person name="Ichikawa N."/>
            <person name="Sato H."/>
            <person name="Tonouchi N."/>
        </authorList>
    </citation>
    <scope>NUCLEOTIDE SEQUENCE</scope>
    <source>
        <strain evidence="1">NBRC 10751</strain>
    </source>
</reference>
<name>A0ACB5SX78_AMBMO</name>
<evidence type="ECO:0000313" key="1">
    <source>
        <dbReference type="EMBL" id="GME75837.1"/>
    </source>
</evidence>
<comment type="caution">
    <text evidence="1">The sequence shown here is derived from an EMBL/GenBank/DDBJ whole genome shotgun (WGS) entry which is preliminary data.</text>
</comment>
<dbReference type="EMBL" id="BSXS01001330">
    <property type="protein sequence ID" value="GME75837.1"/>
    <property type="molecule type" value="Genomic_DNA"/>
</dbReference>
<organism evidence="1 2">
    <name type="scientific">Ambrosiozyma monospora</name>
    <name type="common">Yeast</name>
    <name type="synonym">Endomycopsis monosporus</name>
    <dbReference type="NCBI Taxonomy" id="43982"/>
    <lineage>
        <taxon>Eukaryota</taxon>
        <taxon>Fungi</taxon>
        <taxon>Dikarya</taxon>
        <taxon>Ascomycota</taxon>
        <taxon>Saccharomycotina</taxon>
        <taxon>Pichiomycetes</taxon>
        <taxon>Pichiales</taxon>
        <taxon>Pichiaceae</taxon>
        <taxon>Ambrosiozyma</taxon>
    </lineage>
</organism>
<proteinExistence type="predicted"/>
<protein>
    <submittedName>
        <fullName evidence="1">Unnamed protein product</fullName>
    </submittedName>
</protein>
<gene>
    <name evidence="1" type="ORF">Amon02_000232800</name>
</gene>
<dbReference type="Proteomes" id="UP001165064">
    <property type="component" value="Unassembled WGS sequence"/>
</dbReference>